<evidence type="ECO:0000256" key="5">
    <source>
        <dbReference type="ARBA" id="ARBA00038392"/>
    </source>
</evidence>
<sequence length="89" mass="10348">VRLMMYGFGDVPHPDMDTVNVLEEMVVDYITDMCHQAARLSSNKSKVTVDDFKYVLRHDTKKLARVEELIRMSEDIKAARKIVNMPEFD</sequence>
<keyword evidence="2" id="KW-0805">Transcription regulation</keyword>
<dbReference type="PANTHER" id="PTHR11380:SF5">
    <property type="entry name" value="TRANSCRIPTION INITIATION FACTOR TFIID SUBUNIT 13"/>
    <property type="match status" value="1"/>
</dbReference>
<dbReference type="GO" id="GO:0051123">
    <property type="term" value="P:RNA polymerase II preinitiation complex assembly"/>
    <property type="evidence" value="ECO:0007669"/>
    <property type="project" value="TreeGrafter"/>
</dbReference>
<comment type="subcellular location">
    <subcellularLocation>
        <location evidence="1">Nucleus</location>
    </subcellularLocation>
</comment>
<name>A0A4P9Z787_9FUNG</name>
<organism evidence="7 8">
    <name type="scientific">Syncephalis pseudoplumigaleata</name>
    <dbReference type="NCBI Taxonomy" id="1712513"/>
    <lineage>
        <taxon>Eukaryota</taxon>
        <taxon>Fungi</taxon>
        <taxon>Fungi incertae sedis</taxon>
        <taxon>Zoopagomycota</taxon>
        <taxon>Zoopagomycotina</taxon>
        <taxon>Zoopagomycetes</taxon>
        <taxon>Zoopagales</taxon>
        <taxon>Piptocephalidaceae</taxon>
        <taxon>Syncephalis</taxon>
    </lineage>
</organism>
<keyword evidence="7" id="KW-0648">Protein biosynthesis</keyword>
<dbReference type="OrthoDB" id="10266074at2759"/>
<evidence type="ECO:0000313" key="8">
    <source>
        <dbReference type="Proteomes" id="UP000278143"/>
    </source>
</evidence>
<gene>
    <name evidence="7" type="ORF">SYNPS1DRAFT_11222</name>
</gene>
<evidence type="ECO:0000256" key="2">
    <source>
        <dbReference type="ARBA" id="ARBA00023015"/>
    </source>
</evidence>
<dbReference type="AlphaFoldDB" id="A0A4P9Z787"/>
<dbReference type="PANTHER" id="PTHR11380">
    <property type="entry name" value="TRANSCRIPTION INITIATION FACTOR TFIID/SUPT3-RELATED"/>
    <property type="match status" value="1"/>
</dbReference>
<evidence type="ECO:0000313" key="7">
    <source>
        <dbReference type="EMBL" id="RKP27560.1"/>
    </source>
</evidence>
<dbReference type="InterPro" id="IPR003195">
    <property type="entry name" value="TFIID_TAF13"/>
</dbReference>
<evidence type="ECO:0000256" key="6">
    <source>
        <dbReference type="ARBA" id="ARBA00040136"/>
    </source>
</evidence>
<evidence type="ECO:0000256" key="3">
    <source>
        <dbReference type="ARBA" id="ARBA00023163"/>
    </source>
</evidence>
<dbReference type="Proteomes" id="UP000278143">
    <property type="component" value="Unassembled WGS sequence"/>
</dbReference>
<dbReference type="GO" id="GO:0003743">
    <property type="term" value="F:translation initiation factor activity"/>
    <property type="evidence" value="ECO:0007669"/>
    <property type="project" value="UniProtKB-KW"/>
</dbReference>
<dbReference type="Pfam" id="PF02269">
    <property type="entry name" value="TFIID-18kDa"/>
    <property type="match status" value="1"/>
</dbReference>
<feature type="non-terminal residue" evidence="7">
    <location>
        <position position="89"/>
    </location>
</feature>
<dbReference type="SUPFAM" id="SSF47113">
    <property type="entry name" value="Histone-fold"/>
    <property type="match status" value="1"/>
</dbReference>
<feature type="non-terminal residue" evidence="7">
    <location>
        <position position="1"/>
    </location>
</feature>
<evidence type="ECO:0000256" key="4">
    <source>
        <dbReference type="ARBA" id="ARBA00023242"/>
    </source>
</evidence>
<reference evidence="8" key="1">
    <citation type="journal article" date="2018" name="Nat. Microbiol.">
        <title>Leveraging single-cell genomics to expand the fungal tree of life.</title>
        <authorList>
            <person name="Ahrendt S.R."/>
            <person name="Quandt C.A."/>
            <person name="Ciobanu D."/>
            <person name="Clum A."/>
            <person name="Salamov A."/>
            <person name="Andreopoulos B."/>
            <person name="Cheng J.F."/>
            <person name="Woyke T."/>
            <person name="Pelin A."/>
            <person name="Henrissat B."/>
            <person name="Reynolds N.K."/>
            <person name="Benny G.L."/>
            <person name="Smith M.E."/>
            <person name="James T.Y."/>
            <person name="Grigoriev I.V."/>
        </authorList>
    </citation>
    <scope>NUCLEOTIDE SEQUENCE [LARGE SCALE GENOMIC DNA]</scope>
    <source>
        <strain evidence="8">Benny S71-1</strain>
    </source>
</reference>
<keyword evidence="3" id="KW-0804">Transcription</keyword>
<comment type="similarity">
    <text evidence="5">Belongs to the TAF13 family.</text>
</comment>
<evidence type="ECO:0000256" key="1">
    <source>
        <dbReference type="ARBA" id="ARBA00004123"/>
    </source>
</evidence>
<accession>A0A4P9Z787</accession>
<dbReference type="Gene3D" id="1.10.20.10">
    <property type="entry name" value="Histone, subunit A"/>
    <property type="match status" value="1"/>
</dbReference>
<dbReference type="InterPro" id="IPR009072">
    <property type="entry name" value="Histone-fold"/>
</dbReference>
<keyword evidence="7" id="KW-0396">Initiation factor</keyword>
<protein>
    <recommendedName>
        <fullName evidence="6">Transcription initiation factor TFIID subunit 13</fullName>
    </recommendedName>
</protein>
<keyword evidence="4" id="KW-0539">Nucleus</keyword>
<dbReference type="EMBL" id="KZ989186">
    <property type="protein sequence ID" value="RKP27560.1"/>
    <property type="molecule type" value="Genomic_DNA"/>
</dbReference>
<keyword evidence="8" id="KW-1185">Reference proteome</keyword>
<proteinExistence type="inferred from homology"/>
<dbReference type="GO" id="GO:0046982">
    <property type="term" value="F:protein heterodimerization activity"/>
    <property type="evidence" value="ECO:0007669"/>
    <property type="project" value="InterPro"/>
</dbReference>
<dbReference type="GO" id="GO:0005669">
    <property type="term" value="C:transcription factor TFIID complex"/>
    <property type="evidence" value="ECO:0007669"/>
    <property type="project" value="TreeGrafter"/>
</dbReference>
<dbReference type="CDD" id="cd07978">
    <property type="entry name" value="HFD_TAF13"/>
    <property type="match status" value="1"/>
</dbReference>